<feature type="transmembrane region" description="Helical" evidence="10">
    <location>
        <begin position="297"/>
        <end position="319"/>
    </location>
</feature>
<keyword evidence="6 10" id="KW-1133">Transmembrane helix</keyword>
<evidence type="ECO:0000256" key="4">
    <source>
        <dbReference type="ARBA" id="ARBA00022692"/>
    </source>
</evidence>
<evidence type="ECO:0000256" key="6">
    <source>
        <dbReference type="ARBA" id="ARBA00022989"/>
    </source>
</evidence>
<evidence type="ECO:0000256" key="1">
    <source>
        <dbReference type="ARBA" id="ARBA00004651"/>
    </source>
</evidence>
<dbReference type="Pfam" id="PF02949">
    <property type="entry name" value="7tm_6"/>
    <property type="match status" value="1"/>
</dbReference>
<dbReference type="GO" id="GO:0005549">
    <property type="term" value="F:odorant binding"/>
    <property type="evidence" value="ECO:0007669"/>
    <property type="project" value="InterPro"/>
</dbReference>
<reference evidence="12" key="1">
    <citation type="submission" date="2025-08" db="UniProtKB">
        <authorList>
            <consortium name="RefSeq"/>
        </authorList>
    </citation>
    <scope>IDENTIFICATION</scope>
    <source>
        <tissue evidence="12">Whole larvae</tissue>
    </source>
</reference>
<dbReference type="InParanoid" id="A0A6J3CAH1"/>
<dbReference type="PANTHER" id="PTHR21137">
    <property type="entry name" value="ODORANT RECEPTOR"/>
    <property type="match status" value="1"/>
</dbReference>
<evidence type="ECO:0000256" key="7">
    <source>
        <dbReference type="ARBA" id="ARBA00023136"/>
    </source>
</evidence>
<evidence type="ECO:0000256" key="10">
    <source>
        <dbReference type="RuleBase" id="RU351113"/>
    </source>
</evidence>
<protein>
    <recommendedName>
        <fullName evidence="10">Odorant receptor</fullName>
    </recommendedName>
</protein>
<dbReference type="KEGG" id="gmw:113513606"/>
<keyword evidence="3 10" id="KW-0716">Sensory transduction</keyword>
<dbReference type="OrthoDB" id="7677057at2759"/>
<comment type="caution">
    <text evidence="10">Lacks conserved residue(s) required for the propagation of feature annotation.</text>
</comment>
<gene>
    <name evidence="12" type="primary">LOC113513606</name>
</gene>
<dbReference type="GO" id="GO:0005886">
    <property type="term" value="C:plasma membrane"/>
    <property type="evidence" value="ECO:0007669"/>
    <property type="project" value="UniProtKB-SubCell"/>
</dbReference>
<keyword evidence="8 10" id="KW-0675">Receptor</keyword>
<evidence type="ECO:0000256" key="5">
    <source>
        <dbReference type="ARBA" id="ARBA00022725"/>
    </source>
</evidence>
<feature type="transmembrane region" description="Helical" evidence="10">
    <location>
        <begin position="267"/>
        <end position="291"/>
    </location>
</feature>
<keyword evidence="11" id="KW-1185">Reference proteome</keyword>
<dbReference type="RefSeq" id="XP_031769396.1">
    <property type="nucleotide sequence ID" value="XM_031913536.2"/>
</dbReference>
<dbReference type="AlphaFoldDB" id="A0A6J3CAH1"/>
<organism evidence="11 12">
    <name type="scientific">Galleria mellonella</name>
    <name type="common">Greater wax moth</name>
    <dbReference type="NCBI Taxonomy" id="7137"/>
    <lineage>
        <taxon>Eukaryota</taxon>
        <taxon>Metazoa</taxon>
        <taxon>Ecdysozoa</taxon>
        <taxon>Arthropoda</taxon>
        <taxon>Hexapoda</taxon>
        <taxon>Insecta</taxon>
        <taxon>Pterygota</taxon>
        <taxon>Neoptera</taxon>
        <taxon>Endopterygota</taxon>
        <taxon>Lepidoptera</taxon>
        <taxon>Glossata</taxon>
        <taxon>Ditrysia</taxon>
        <taxon>Pyraloidea</taxon>
        <taxon>Pyralidae</taxon>
        <taxon>Galleriinae</taxon>
        <taxon>Galleria</taxon>
    </lineage>
</organism>
<dbReference type="GeneID" id="113513606"/>
<comment type="subcellular location">
    <subcellularLocation>
        <location evidence="1 10">Cell membrane</location>
        <topology evidence="1 10">Multi-pass membrane protein</topology>
    </subcellularLocation>
</comment>
<keyword evidence="4 10" id="KW-0812">Transmembrane</keyword>
<proteinExistence type="inferred from homology"/>
<dbReference type="InterPro" id="IPR004117">
    <property type="entry name" value="7tm6_olfct_rcpt"/>
</dbReference>
<feature type="transmembrane region" description="Helical" evidence="10">
    <location>
        <begin position="188"/>
        <end position="220"/>
    </location>
</feature>
<dbReference type="GO" id="GO:0004984">
    <property type="term" value="F:olfactory receptor activity"/>
    <property type="evidence" value="ECO:0007669"/>
    <property type="project" value="InterPro"/>
</dbReference>
<keyword evidence="7 10" id="KW-0472">Membrane</keyword>
<sequence length="395" mass="45563">MSSSNQLVCTKGLLRFLEDPRYPSVGPHLRLLEFTGLWHPNNTKLTKFKQCFFYITIAFFFSQYVKCCISMEVDSLMLILKYAPFHMGIVKSCFFRKSYKKWETLIDFISSREQKQLAKNDEEYDGILNEYINRSRRVSYFFWGLAFFSNFSIFSEPYQNNQIIENGTSIYYYIFDGYTPFSNEPPGYYVSMAIQTILGLIVSAYVVGWDTLVVTMMIFFAGQLRISRLNCVKIIDRSSKIKSHENIGTCHSLYTDLIKYQKIFNSLISPAMFIYLIVISVNLGVCIIQIAQIEDDLGTLISSCVFVVACLIQLLLFYWHANEVTEESKLVSYGIFESDWVCSDKRLQKEVALLGVTTTKILVFKAGLFNVMSLSTFIAILRASYSFYTLLSETN</sequence>
<dbReference type="CTD" id="100127030"/>
<keyword evidence="5 10" id="KW-0552">Olfaction</keyword>
<evidence type="ECO:0000313" key="12">
    <source>
        <dbReference type="RefSeq" id="XP_031769396.1"/>
    </source>
</evidence>
<keyword evidence="2" id="KW-1003">Cell membrane</keyword>
<dbReference type="Proteomes" id="UP001652740">
    <property type="component" value="Unplaced"/>
</dbReference>
<evidence type="ECO:0000256" key="3">
    <source>
        <dbReference type="ARBA" id="ARBA00022606"/>
    </source>
</evidence>
<comment type="similarity">
    <text evidence="10">Belongs to the insect chemoreceptor superfamily. Heteromeric odorant receptor channel (TC 1.A.69) family.</text>
</comment>
<keyword evidence="9 10" id="KW-0807">Transducer</keyword>
<evidence type="ECO:0000256" key="8">
    <source>
        <dbReference type="ARBA" id="ARBA00023170"/>
    </source>
</evidence>
<name>A0A6J3CAH1_GALME</name>
<accession>A0A6J3CAH1</accession>
<dbReference type="PANTHER" id="PTHR21137:SF35">
    <property type="entry name" value="ODORANT RECEPTOR 19A-RELATED"/>
    <property type="match status" value="1"/>
</dbReference>
<evidence type="ECO:0000313" key="11">
    <source>
        <dbReference type="Proteomes" id="UP001652740"/>
    </source>
</evidence>
<evidence type="ECO:0000256" key="9">
    <source>
        <dbReference type="ARBA" id="ARBA00023224"/>
    </source>
</evidence>
<dbReference type="GO" id="GO:0007165">
    <property type="term" value="P:signal transduction"/>
    <property type="evidence" value="ECO:0007669"/>
    <property type="project" value="UniProtKB-KW"/>
</dbReference>
<evidence type="ECO:0000256" key="2">
    <source>
        <dbReference type="ARBA" id="ARBA00022475"/>
    </source>
</evidence>
<feature type="transmembrane region" description="Helical" evidence="10">
    <location>
        <begin position="368"/>
        <end position="388"/>
    </location>
</feature>